<proteinExistence type="predicted"/>
<organism evidence="2 3">
    <name type="scientific">Oxalobacter paraformigenes</name>
    <dbReference type="NCBI Taxonomy" id="556268"/>
    <lineage>
        <taxon>Bacteria</taxon>
        <taxon>Pseudomonadati</taxon>
        <taxon>Pseudomonadota</taxon>
        <taxon>Betaproteobacteria</taxon>
        <taxon>Burkholderiales</taxon>
        <taxon>Oxalobacteraceae</taxon>
        <taxon>Oxalobacter</taxon>
    </lineage>
</organism>
<dbReference type="EMBL" id="ACDP02000029">
    <property type="protein sequence ID" value="EEO27064.1"/>
    <property type="molecule type" value="Genomic_DNA"/>
</dbReference>
<keyword evidence="1" id="KW-0472">Membrane</keyword>
<comment type="caution">
    <text evidence="2">The sequence shown here is derived from an EMBL/GenBank/DDBJ whole genome shotgun (WGS) entry which is preliminary data.</text>
</comment>
<evidence type="ECO:0000313" key="3">
    <source>
        <dbReference type="Proteomes" id="UP000003973"/>
    </source>
</evidence>
<feature type="transmembrane region" description="Helical" evidence="1">
    <location>
        <begin position="6"/>
        <end position="27"/>
    </location>
</feature>
<dbReference type="RefSeq" id="WP_005875856.1">
    <property type="nucleotide sequence ID" value="NZ_CABMNL010000001.1"/>
</dbReference>
<name>C3X1H8_9BURK</name>
<reference evidence="2" key="1">
    <citation type="submission" date="2011-10" db="EMBL/GenBank/DDBJ databases">
        <title>The Genome Sequence of Oxalobacter formigenes HOxBLS.</title>
        <authorList>
            <consortium name="The Broad Institute Genome Sequencing Platform"/>
            <person name="Earl A."/>
            <person name="Ward D."/>
            <person name="Feldgarden M."/>
            <person name="Gevers D."/>
            <person name="Allison M.J."/>
            <person name="Humphrey S."/>
            <person name="Young S.K."/>
            <person name="Zeng Q."/>
            <person name="Gargeya S."/>
            <person name="Fitzgerald M."/>
            <person name="Haas B."/>
            <person name="Abouelleil A."/>
            <person name="Alvarado L."/>
            <person name="Arachchi H.M."/>
            <person name="Berlin A."/>
            <person name="Brown A."/>
            <person name="Chapman S.B."/>
            <person name="Chen Z."/>
            <person name="Dunbar C."/>
            <person name="Freedman E."/>
            <person name="Gearin G."/>
            <person name="Goldberg J."/>
            <person name="Griggs A."/>
            <person name="Gujja S."/>
            <person name="Heiman D."/>
            <person name="Howarth C."/>
            <person name="Larson L."/>
            <person name="Lui A."/>
            <person name="MacDonald P.J.P."/>
            <person name="Montmayeur A."/>
            <person name="Murphy C."/>
            <person name="Neiman D."/>
            <person name="Pearson M."/>
            <person name="Priest M."/>
            <person name="Roberts A."/>
            <person name="Saif S."/>
            <person name="Shea T."/>
            <person name="Shenoy N."/>
            <person name="Sisk P."/>
            <person name="Stolte C."/>
            <person name="Sykes S."/>
            <person name="Wortman J."/>
            <person name="Nusbaum C."/>
            <person name="Birren B."/>
        </authorList>
    </citation>
    <scope>NUCLEOTIDE SEQUENCE [LARGE SCALE GENOMIC DNA]</scope>
    <source>
        <strain evidence="2">HOxBLS</strain>
    </source>
</reference>
<protein>
    <submittedName>
        <fullName evidence="2">Uncharacterized protein</fullName>
    </submittedName>
</protein>
<gene>
    <name evidence="2" type="ORF">OFAG_00217</name>
</gene>
<dbReference type="HOGENOM" id="CLU_1538550_0_0_4"/>
<evidence type="ECO:0000313" key="2">
    <source>
        <dbReference type="EMBL" id="EEO27064.1"/>
    </source>
</evidence>
<keyword evidence="1" id="KW-1133">Transmembrane helix</keyword>
<keyword evidence="3" id="KW-1185">Reference proteome</keyword>
<dbReference type="Proteomes" id="UP000003973">
    <property type="component" value="Unassembled WGS sequence"/>
</dbReference>
<accession>C3X1H8</accession>
<keyword evidence="1" id="KW-0812">Transmembrane</keyword>
<sequence length="174" mass="19931">METWMIVTAVVVATVIVFLLGAFQRWFKKSKIVHEVKTGVQSVRVFRESYPTVKEYEVAIIRELLIQGAEETLLKQVLKDAYDMTLAQSHHSGEEPVHFVDRWLYSIAAPKRWDFIEGVLPYYFQVVQVLLANGLRPTPVINRCGGMPPFIHIVESEFIKGTSPEELVSKHFKA</sequence>
<evidence type="ECO:0000256" key="1">
    <source>
        <dbReference type="SAM" id="Phobius"/>
    </source>
</evidence>
<dbReference type="AlphaFoldDB" id="C3X1H8"/>